<dbReference type="Gene3D" id="2.30.40.10">
    <property type="entry name" value="Urease, subunit C, domain 1"/>
    <property type="match status" value="1"/>
</dbReference>
<keyword evidence="2" id="KW-0378">Hydrolase</keyword>
<feature type="domain" description="Amidohydrolase-related" evidence="1">
    <location>
        <begin position="45"/>
        <end position="357"/>
    </location>
</feature>
<evidence type="ECO:0000313" key="3">
    <source>
        <dbReference type="Proteomes" id="UP000544090"/>
    </source>
</evidence>
<dbReference type="PANTHER" id="PTHR43135:SF4">
    <property type="entry name" value="AMIDOHYDROLASE-RELATED DOMAIN-CONTAINING PROTEIN"/>
    <property type="match status" value="1"/>
</dbReference>
<keyword evidence="3" id="KW-1185">Reference proteome</keyword>
<dbReference type="RefSeq" id="WP_168486736.1">
    <property type="nucleotide sequence ID" value="NZ_JAAZSQ010000011.1"/>
</dbReference>
<dbReference type="InterPro" id="IPR006680">
    <property type="entry name" value="Amidohydro-rel"/>
</dbReference>
<comment type="caution">
    <text evidence="2">The sequence shown here is derived from an EMBL/GenBank/DDBJ whole genome shotgun (WGS) entry which is preliminary data.</text>
</comment>
<dbReference type="AlphaFoldDB" id="A0A7X6K683"/>
<evidence type="ECO:0000313" key="2">
    <source>
        <dbReference type="EMBL" id="NKX55314.1"/>
    </source>
</evidence>
<dbReference type="InterPro" id="IPR032466">
    <property type="entry name" value="Metal_Hydrolase"/>
</dbReference>
<dbReference type="GO" id="GO:0016810">
    <property type="term" value="F:hydrolase activity, acting on carbon-nitrogen (but not peptide) bonds"/>
    <property type="evidence" value="ECO:0007669"/>
    <property type="project" value="InterPro"/>
</dbReference>
<dbReference type="InterPro" id="IPR011059">
    <property type="entry name" value="Metal-dep_hydrolase_composite"/>
</dbReference>
<reference evidence="2 3" key="1">
    <citation type="submission" date="2020-04" db="EMBL/GenBank/DDBJ databases">
        <title>Arthrobacter sp. nov.</title>
        <authorList>
            <person name="Liu S."/>
        </authorList>
    </citation>
    <scope>NUCLEOTIDE SEQUENCE [LARGE SCALE GENOMIC DNA]</scope>
    <source>
        <strain evidence="2 3">E918</strain>
    </source>
</reference>
<dbReference type="PANTHER" id="PTHR43135">
    <property type="entry name" value="ALPHA-D-RIBOSE 1-METHYLPHOSPHONATE 5-TRIPHOSPHATE DIPHOSPHATASE"/>
    <property type="match status" value="1"/>
</dbReference>
<organism evidence="2 3">
    <name type="scientific">Arthrobacter mobilis</name>
    <dbReference type="NCBI Taxonomy" id="2724944"/>
    <lineage>
        <taxon>Bacteria</taxon>
        <taxon>Bacillati</taxon>
        <taxon>Actinomycetota</taxon>
        <taxon>Actinomycetes</taxon>
        <taxon>Micrococcales</taxon>
        <taxon>Micrococcaceae</taxon>
        <taxon>Arthrobacter</taxon>
    </lineage>
</organism>
<protein>
    <submittedName>
        <fullName evidence="2">Amidohydrolase family protein</fullName>
    </submittedName>
</protein>
<sequence>MRSVLHLTGHILTSPAEERAEMWVVDGRITFHDPGRVPDRTLSGWVLPGFVDAHCHVGLDQHGEASAETAERQAAASRDSGVLLIRDAGVPGDNRWVQARADLPRLIRCGRTIAASRRYYRNFAVEVGPGGLVEQVRLQARRGDGWVKLIGDWIDRAAGDLAPAFDGGELADAVAAAHAEGARVTAHCFAEQTLDLMLDAGIDCIEHATGLLDRHLPRFAEQGVAIVPTLVNIARFTEYAAQGEPKFPAYARHMRDLHHRRYETVGKAHEAGIRIIAGTDAGSVVGHGLIAEELLELTKAGLPPAAALDAACWDARRWLGAEGISEGASADVVVFAADPRADITETARPRHLVLRGEVLR</sequence>
<dbReference type="InterPro" id="IPR051781">
    <property type="entry name" value="Metallo-dep_Hydrolase"/>
</dbReference>
<evidence type="ECO:0000259" key="1">
    <source>
        <dbReference type="Pfam" id="PF01979"/>
    </source>
</evidence>
<gene>
    <name evidence="2" type="ORF">HGG74_12325</name>
</gene>
<proteinExistence type="predicted"/>
<dbReference type="Gene3D" id="3.20.20.140">
    <property type="entry name" value="Metal-dependent hydrolases"/>
    <property type="match status" value="1"/>
</dbReference>
<accession>A0A7X6K683</accession>
<dbReference type="Proteomes" id="UP000544090">
    <property type="component" value="Unassembled WGS sequence"/>
</dbReference>
<dbReference type="Pfam" id="PF01979">
    <property type="entry name" value="Amidohydro_1"/>
    <property type="match status" value="1"/>
</dbReference>
<dbReference type="EMBL" id="JAAZSQ010000011">
    <property type="protein sequence ID" value="NKX55314.1"/>
    <property type="molecule type" value="Genomic_DNA"/>
</dbReference>
<name>A0A7X6K683_9MICC</name>
<dbReference type="SUPFAM" id="SSF51556">
    <property type="entry name" value="Metallo-dependent hydrolases"/>
    <property type="match status" value="1"/>
</dbReference>